<evidence type="ECO:0008006" key="3">
    <source>
        <dbReference type="Google" id="ProtNLM"/>
    </source>
</evidence>
<name>A0A7D4C146_9BACT</name>
<dbReference type="Proteomes" id="UP000500961">
    <property type="component" value="Chromosome"/>
</dbReference>
<dbReference type="InterPro" id="IPR011659">
    <property type="entry name" value="WD40"/>
</dbReference>
<dbReference type="RefSeq" id="WP_173075241.1">
    <property type="nucleotide sequence ID" value="NZ_CP041345.1"/>
</dbReference>
<dbReference type="InterPro" id="IPR011990">
    <property type="entry name" value="TPR-like_helical_dom_sf"/>
</dbReference>
<dbReference type="Pfam" id="PF07676">
    <property type="entry name" value="PD40"/>
    <property type="match status" value="2"/>
</dbReference>
<proteinExistence type="predicted"/>
<dbReference type="SUPFAM" id="SSF48452">
    <property type="entry name" value="TPR-like"/>
    <property type="match status" value="1"/>
</dbReference>
<dbReference type="EMBL" id="CP041345">
    <property type="protein sequence ID" value="QKG80484.1"/>
    <property type="molecule type" value="Genomic_DNA"/>
</dbReference>
<dbReference type="AlphaFoldDB" id="A0A7D4C146"/>
<dbReference type="Gene3D" id="1.25.40.10">
    <property type="entry name" value="Tetratricopeptide repeat domain"/>
    <property type="match status" value="1"/>
</dbReference>
<dbReference type="Gene3D" id="2.120.10.30">
    <property type="entry name" value="TolB, C-terminal domain"/>
    <property type="match status" value="1"/>
</dbReference>
<organism evidence="1 2">
    <name type="scientific">Tenuifilum thalassicum</name>
    <dbReference type="NCBI Taxonomy" id="2590900"/>
    <lineage>
        <taxon>Bacteria</taxon>
        <taxon>Pseudomonadati</taxon>
        <taxon>Bacteroidota</taxon>
        <taxon>Bacteroidia</taxon>
        <taxon>Bacteroidales</taxon>
        <taxon>Tenuifilaceae</taxon>
        <taxon>Tenuifilum</taxon>
    </lineage>
</organism>
<accession>A0A7D4C146</accession>
<dbReference type="KEGG" id="ttz:FHG85_09470"/>
<gene>
    <name evidence="1" type="ORF">FHG85_09470</name>
</gene>
<sequence length="452" mass="52364">MKNNSLYKSFKAKFINFEEIGMRSMRAFIFTYLLLLSFSSTSAQRNTYFRRVFVDAEYYLLYEEYKDALPLYKELHKAFPNNYNIAYRLGLCYLNIPPERSKSIPYFEKAITAITDNYKEGYFTENKAPKEAYFYYGQALRSIGQLDKAQKAFEQYKLLLKSNEIKKLRLVKKELESIQTAKYFLANPFNHKIAAVGRNITTRFPEVNPVSDNSGNTIVYTSVQKFYNAILISNRRNEFWNNPLNLNPQLYADGEIRTVGITSNGNILLLSRNDNDIFNLYYSTYDKETNSWTPITKFPKTINTSKSWQTFGSLSKNGDTLYFSSNRPGGFGGFDIWMSVKTSAGWSEPINLGKNINSPFDETAPFLTENGKRLFFSSNGHKTMGGFDIFYSNLENNTWSIPQNLGYPLNTTDDEEFFFPIKNGKEGFFSKYSNGKNDEDIYHVTFEPKVFR</sequence>
<dbReference type="SUPFAM" id="SSF82171">
    <property type="entry name" value="DPP6 N-terminal domain-like"/>
    <property type="match status" value="1"/>
</dbReference>
<dbReference type="InterPro" id="IPR011042">
    <property type="entry name" value="6-blade_b-propeller_TolB-like"/>
</dbReference>
<reference evidence="1 2" key="1">
    <citation type="submission" date="2019-07" db="EMBL/GenBank/DDBJ databases">
        <title>Thalassofilum flectens gen. nov., sp. nov., a novel moderate thermophilic anaerobe from a shallow sea hot spring in Kunashir Island (Russia), representing a new family in the order Bacteroidales, and proposal of Thalassofilacea fam. nov.</title>
        <authorList>
            <person name="Kochetkova T.V."/>
            <person name="Podosokorskaya O.A."/>
            <person name="Novikov A."/>
            <person name="Elcheninov A.G."/>
            <person name="Toshchakov S.V."/>
            <person name="Kublanov I.V."/>
        </authorList>
    </citation>
    <scope>NUCLEOTIDE SEQUENCE [LARGE SCALE GENOMIC DNA]</scope>
    <source>
        <strain evidence="1 2">38-H</strain>
    </source>
</reference>
<evidence type="ECO:0000313" key="2">
    <source>
        <dbReference type="Proteomes" id="UP000500961"/>
    </source>
</evidence>
<protein>
    <recommendedName>
        <fullName evidence="3">Tetratricopeptide repeat protein</fullName>
    </recommendedName>
</protein>
<evidence type="ECO:0000313" key="1">
    <source>
        <dbReference type="EMBL" id="QKG80484.1"/>
    </source>
</evidence>
<keyword evidence="2" id="KW-1185">Reference proteome</keyword>